<dbReference type="SMART" id="SM00557">
    <property type="entry name" value="IG_FLMN"/>
    <property type="match status" value="1"/>
</dbReference>
<dbReference type="InterPro" id="IPR001258">
    <property type="entry name" value="NHL_repeat"/>
</dbReference>
<protein>
    <submittedName>
        <fullName evidence="10">E3 ubiquitin-protein ligase TRIM71-like</fullName>
    </submittedName>
</protein>
<dbReference type="PROSITE" id="PS50119">
    <property type="entry name" value="ZF_BBOX"/>
    <property type="match status" value="1"/>
</dbReference>
<dbReference type="RefSeq" id="XP_006818885.1">
    <property type="nucleotide sequence ID" value="XM_006818822.1"/>
</dbReference>
<proteinExistence type="predicted"/>
<dbReference type="CDD" id="cd05819">
    <property type="entry name" value="NHL"/>
    <property type="match status" value="1"/>
</dbReference>
<evidence type="ECO:0000256" key="5">
    <source>
        <dbReference type="PROSITE-ProRule" id="PRU00024"/>
    </source>
</evidence>
<feature type="repeat" description="Filamin" evidence="6">
    <location>
        <begin position="238"/>
        <end position="339"/>
    </location>
</feature>
<dbReference type="PANTHER" id="PTHR25462:SF296">
    <property type="entry name" value="MEIOTIC P26, ISOFORM F"/>
    <property type="match status" value="1"/>
</dbReference>
<dbReference type="InterPro" id="IPR047153">
    <property type="entry name" value="TRIM45/56/19-like"/>
</dbReference>
<dbReference type="InterPro" id="IPR014756">
    <property type="entry name" value="Ig_E-set"/>
</dbReference>
<keyword evidence="3 5" id="KW-0863">Zinc-finger</keyword>
<dbReference type="SUPFAM" id="SSF57845">
    <property type="entry name" value="B-box zinc-binding domain"/>
    <property type="match status" value="1"/>
</dbReference>
<keyword evidence="7" id="KW-0175">Coiled coil</keyword>
<feature type="domain" description="B box-type" evidence="8">
    <location>
        <begin position="35"/>
        <end position="84"/>
    </location>
</feature>
<evidence type="ECO:0000256" key="4">
    <source>
        <dbReference type="ARBA" id="ARBA00022833"/>
    </source>
</evidence>
<dbReference type="InterPro" id="IPR011042">
    <property type="entry name" value="6-blade_b-propeller_TolB-like"/>
</dbReference>
<evidence type="ECO:0000256" key="6">
    <source>
        <dbReference type="PROSITE-ProRule" id="PRU00087"/>
    </source>
</evidence>
<evidence type="ECO:0000256" key="2">
    <source>
        <dbReference type="ARBA" id="ARBA00022737"/>
    </source>
</evidence>
<dbReference type="PANTHER" id="PTHR25462">
    <property type="entry name" value="BONUS, ISOFORM C-RELATED"/>
    <property type="match status" value="1"/>
</dbReference>
<dbReference type="InterPro" id="IPR017868">
    <property type="entry name" value="Filamin/ABP280_repeat-like"/>
</dbReference>
<sequence>MDALEVMNASHLRSHEVLTLDKYMEIESRGHLIVESKVFCSVHKDSHLEFYCDTCQVPVCYKCTIVEHRVPEHIHKNLHDVADEYKTQLKEMLGQLKVKEKQVEKEKSVAESTREEIQNQCKAEKLKVLTRAKEMIERVKREQKKLIDALDERSLMRLKDVAMRINERKFHLGNIVSTHHYLETLVHHGNPVHLLSTRTETMKRINEMVAMETKPPIIHDITKYDPRSDLAAHALMGVIKSDVCQSKCTVENIPKQLPKGESVKLLITTRDSRGKQIIPRQDVTVKSKNPDASWEDIDVTDNYNGTFQVMIVEKMVETHQVAVTIGNQHIPGSPFHIPVIRLVQKVGKTGEGQLSYPLGLTINKNDEFVTADRGNKRVTIHDRAGNYRQSFRFTDQFAKPFIPCDVAISDDNEYFMLDDSNNQIVVSDENGKMIRKFDKNDYVYVSSEHKVTKHDIHGRFICRIDSEKDRLSYPYGLAVCDDCKLAVVDYGNTCINIFVE</sequence>
<dbReference type="InterPro" id="IPR013783">
    <property type="entry name" value="Ig-like_fold"/>
</dbReference>
<dbReference type="Proteomes" id="UP000694865">
    <property type="component" value="Unplaced"/>
</dbReference>
<dbReference type="Pfam" id="PF01436">
    <property type="entry name" value="NHL"/>
    <property type="match status" value="1"/>
</dbReference>
<evidence type="ECO:0000256" key="3">
    <source>
        <dbReference type="ARBA" id="ARBA00022771"/>
    </source>
</evidence>
<keyword evidence="9" id="KW-1185">Reference proteome</keyword>
<dbReference type="GeneID" id="100376275"/>
<keyword evidence="2" id="KW-0677">Repeat</keyword>
<dbReference type="SUPFAM" id="SSF81296">
    <property type="entry name" value="E set domains"/>
    <property type="match status" value="1"/>
</dbReference>
<evidence type="ECO:0000259" key="8">
    <source>
        <dbReference type="PROSITE" id="PS50119"/>
    </source>
</evidence>
<gene>
    <name evidence="10" type="primary">LOC100376275</name>
</gene>
<evidence type="ECO:0000313" key="10">
    <source>
        <dbReference type="RefSeq" id="XP_006818885.1"/>
    </source>
</evidence>
<organism evidence="9 10">
    <name type="scientific">Saccoglossus kowalevskii</name>
    <name type="common">Acorn worm</name>
    <dbReference type="NCBI Taxonomy" id="10224"/>
    <lineage>
        <taxon>Eukaryota</taxon>
        <taxon>Metazoa</taxon>
        <taxon>Hemichordata</taxon>
        <taxon>Enteropneusta</taxon>
        <taxon>Harrimaniidae</taxon>
        <taxon>Saccoglossus</taxon>
    </lineage>
</organism>
<dbReference type="InterPro" id="IPR000315">
    <property type="entry name" value="Znf_B-box"/>
</dbReference>
<keyword evidence="4" id="KW-0862">Zinc</keyword>
<dbReference type="SMART" id="SM00336">
    <property type="entry name" value="BBOX"/>
    <property type="match status" value="1"/>
</dbReference>
<dbReference type="InterPro" id="IPR001298">
    <property type="entry name" value="Filamin/ABP280_rpt"/>
</dbReference>
<dbReference type="Gene3D" id="3.30.160.60">
    <property type="entry name" value="Classic Zinc Finger"/>
    <property type="match status" value="1"/>
</dbReference>
<keyword evidence="1" id="KW-0479">Metal-binding</keyword>
<evidence type="ECO:0000256" key="7">
    <source>
        <dbReference type="SAM" id="Coils"/>
    </source>
</evidence>
<dbReference type="Pfam" id="PF00643">
    <property type="entry name" value="zf-B_box"/>
    <property type="match status" value="1"/>
</dbReference>
<accession>A0ABM0MFU4</accession>
<dbReference type="PROSITE" id="PS50194">
    <property type="entry name" value="FILAMIN_REPEAT"/>
    <property type="match status" value="1"/>
</dbReference>
<name>A0ABM0MFU4_SACKO</name>
<dbReference type="Gene3D" id="2.120.10.30">
    <property type="entry name" value="TolB, C-terminal domain"/>
    <property type="match status" value="1"/>
</dbReference>
<dbReference type="SUPFAM" id="SSF63825">
    <property type="entry name" value="YWTD domain"/>
    <property type="match status" value="1"/>
</dbReference>
<evidence type="ECO:0000313" key="9">
    <source>
        <dbReference type="Proteomes" id="UP000694865"/>
    </source>
</evidence>
<dbReference type="Pfam" id="PF00630">
    <property type="entry name" value="Filamin"/>
    <property type="match status" value="1"/>
</dbReference>
<evidence type="ECO:0000256" key="1">
    <source>
        <dbReference type="ARBA" id="ARBA00022723"/>
    </source>
</evidence>
<feature type="coiled-coil region" evidence="7">
    <location>
        <begin position="82"/>
        <end position="153"/>
    </location>
</feature>
<dbReference type="Gene3D" id="2.60.40.10">
    <property type="entry name" value="Immunoglobulins"/>
    <property type="match status" value="1"/>
</dbReference>
<reference evidence="10" key="1">
    <citation type="submission" date="2025-08" db="UniProtKB">
        <authorList>
            <consortium name="RefSeq"/>
        </authorList>
    </citation>
    <scope>IDENTIFICATION</scope>
    <source>
        <tissue evidence="10">Testes</tissue>
    </source>
</reference>